<dbReference type="EMBL" id="AGNK02000009">
    <property type="status" value="NOT_ANNOTATED_CDS"/>
    <property type="molecule type" value="Genomic_DNA"/>
</dbReference>
<keyword evidence="2" id="KW-1185">Reference proteome</keyword>
<dbReference type="AlphaFoldDB" id="K3YX93"/>
<organism evidence="1 2">
    <name type="scientific">Setaria italica</name>
    <name type="common">Foxtail millet</name>
    <name type="synonym">Panicum italicum</name>
    <dbReference type="NCBI Taxonomy" id="4555"/>
    <lineage>
        <taxon>Eukaryota</taxon>
        <taxon>Viridiplantae</taxon>
        <taxon>Streptophyta</taxon>
        <taxon>Embryophyta</taxon>
        <taxon>Tracheophyta</taxon>
        <taxon>Spermatophyta</taxon>
        <taxon>Magnoliopsida</taxon>
        <taxon>Liliopsida</taxon>
        <taxon>Poales</taxon>
        <taxon>Poaceae</taxon>
        <taxon>PACMAD clade</taxon>
        <taxon>Panicoideae</taxon>
        <taxon>Panicodae</taxon>
        <taxon>Paniceae</taxon>
        <taxon>Cenchrinae</taxon>
        <taxon>Setaria</taxon>
    </lineage>
</organism>
<evidence type="ECO:0000313" key="2">
    <source>
        <dbReference type="Proteomes" id="UP000004995"/>
    </source>
</evidence>
<accession>K3YX93</accession>
<sequence length="84" mass="8950">MEWLTRAVARSDVSNIAGRRKPLVRILPTVSVTGSGVLPPRVAAFSSRGPSATFPGIIKIWTSYLQASCPCTDMESARGMATLS</sequence>
<dbReference type="HOGENOM" id="CLU_193309_0_0_1"/>
<dbReference type="Proteomes" id="UP000004995">
    <property type="component" value="Unassembled WGS sequence"/>
</dbReference>
<evidence type="ECO:0000313" key="1">
    <source>
        <dbReference type="EnsemblPlants" id="KQL27771"/>
    </source>
</evidence>
<reference evidence="1" key="2">
    <citation type="submission" date="2018-08" db="UniProtKB">
        <authorList>
            <consortium name="EnsemblPlants"/>
        </authorList>
    </citation>
    <scope>IDENTIFICATION</scope>
    <source>
        <strain evidence="1">Yugu1</strain>
    </source>
</reference>
<proteinExistence type="predicted"/>
<dbReference type="Gramene" id="KQL27771">
    <property type="protein sequence ID" value="KQL27771"/>
    <property type="gene ID" value="SETIT_018889mg"/>
</dbReference>
<protein>
    <submittedName>
        <fullName evidence="1">Uncharacterized protein</fullName>
    </submittedName>
</protein>
<dbReference type="EnsemblPlants" id="KQL27771">
    <property type="protein sequence ID" value="KQL27771"/>
    <property type="gene ID" value="SETIT_018889mg"/>
</dbReference>
<name>K3YX93_SETIT</name>
<reference evidence="2" key="1">
    <citation type="journal article" date="2012" name="Nat. Biotechnol.">
        <title>Reference genome sequence of the model plant Setaria.</title>
        <authorList>
            <person name="Bennetzen J.L."/>
            <person name="Schmutz J."/>
            <person name="Wang H."/>
            <person name="Percifield R."/>
            <person name="Hawkins J."/>
            <person name="Pontaroli A.C."/>
            <person name="Estep M."/>
            <person name="Feng L."/>
            <person name="Vaughn J.N."/>
            <person name="Grimwood J."/>
            <person name="Jenkins J."/>
            <person name="Barry K."/>
            <person name="Lindquist E."/>
            <person name="Hellsten U."/>
            <person name="Deshpande S."/>
            <person name="Wang X."/>
            <person name="Wu X."/>
            <person name="Mitros T."/>
            <person name="Triplett J."/>
            <person name="Yang X."/>
            <person name="Ye C.Y."/>
            <person name="Mauro-Herrera M."/>
            <person name="Wang L."/>
            <person name="Li P."/>
            <person name="Sharma M."/>
            <person name="Sharma R."/>
            <person name="Ronald P.C."/>
            <person name="Panaud O."/>
            <person name="Kellogg E.A."/>
            <person name="Brutnell T.P."/>
            <person name="Doust A.N."/>
            <person name="Tuskan G.A."/>
            <person name="Rokhsar D."/>
            <person name="Devos K.M."/>
        </authorList>
    </citation>
    <scope>NUCLEOTIDE SEQUENCE [LARGE SCALE GENOMIC DNA]</scope>
    <source>
        <strain evidence="2">cv. Yugu1</strain>
    </source>
</reference>
<dbReference type="InParanoid" id="K3YX93"/>